<evidence type="ECO:0000256" key="4">
    <source>
        <dbReference type="SAM" id="Phobius"/>
    </source>
</evidence>
<dbReference type="GO" id="GO:0051082">
    <property type="term" value="F:unfolded protein binding"/>
    <property type="evidence" value="ECO:0007669"/>
    <property type="project" value="InterPro"/>
</dbReference>
<dbReference type="InterPro" id="IPR036397">
    <property type="entry name" value="RNaseH_sf"/>
</dbReference>
<organism evidence="6 7">
    <name type="scientific">Bodo saltans</name>
    <name type="common">Flagellated protozoan</name>
    <dbReference type="NCBI Taxonomy" id="75058"/>
    <lineage>
        <taxon>Eukaryota</taxon>
        <taxon>Discoba</taxon>
        <taxon>Euglenozoa</taxon>
        <taxon>Kinetoplastea</taxon>
        <taxon>Metakinetoplastina</taxon>
        <taxon>Eubodonida</taxon>
        <taxon>Bodonidae</taxon>
        <taxon>Bodo</taxon>
    </lineage>
</organism>
<dbReference type="InterPro" id="IPR001404">
    <property type="entry name" value="Hsp90_fam"/>
</dbReference>
<reference evidence="7" key="1">
    <citation type="submission" date="2015-09" db="EMBL/GenBank/DDBJ databases">
        <authorList>
            <consortium name="Pathogen Informatics"/>
        </authorList>
    </citation>
    <scope>NUCLEOTIDE SEQUENCE [LARGE SCALE GENOMIC DNA]</scope>
    <source>
        <strain evidence="7">Lake Konstanz</strain>
    </source>
</reference>
<keyword evidence="6" id="KW-0346">Stress response</keyword>
<dbReference type="EMBL" id="CYKH01001090">
    <property type="protein sequence ID" value="CUG83046.1"/>
    <property type="molecule type" value="Genomic_DNA"/>
</dbReference>
<dbReference type="GO" id="GO:0003676">
    <property type="term" value="F:nucleic acid binding"/>
    <property type="evidence" value="ECO:0007669"/>
    <property type="project" value="InterPro"/>
</dbReference>
<dbReference type="SUPFAM" id="SSF54211">
    <property type="entry name" value="Ribosomal protein S5 domain 2-like"/>
    <property type="match status" value="1"/>
</dbReference>
<dbReference type="GO" id="GO:0005524">
    <property type="term" value="F:ATP binding"/>
    <property type="evidence" value="ECO:0007669"/>
    <property type="project" value="InterPro"/>
</dbReference>
<dbReference type="GO" id="GO:0008408">
    <property type="term" value="F:3'-5' exonuclease activity"/>
    <property type="evidence" value="ECO:0007669"/>
    <property type="project" value="InterPro"/>
</dbReference>
<name>A0A0S4JAQ1_BODSA</name>
<protein>
    <submittedName>
        <fullName evidence="6">Heat shock protein 90, putative</fullName>
    </submittedName>
</protein>
<dbReference type="GO" id="GO:0140662">
    <property type="term" value="F:ATP-dependent protein folding chaperone"/>
    <property type="evidence" value="ECO:0007669"/>
    <property type="project" value="InterPro"/>
</dbReference>
<evidence type="ECO:0000313" key="7">
    <source>
        <dbReference type="Proteomes" id="UP000051952"/>
    </source>
</evidence>
<proteinExistence type="inferred from homology"/>
<evidence type="ECO:0000259" key="5">
    <source>
        <dbReference type="Pfam" id="PF01612"/>
    </source>
</evidence>
<dbReference type="Gene3D" id="3.40.50.11260">
    <property type="match status" value="1"/>
</dbReference>
<evidence type="ECO:0000256" key="3">
    <source>
        <dbReference type="SAM" id="MobiDB-lite"/>
    </source>
</evidence>
<feature type="transmembrane region" description="Helical" evidence="4">
    <location>
        <begin position="1215"/>
        <end position="1234"/>
    </location>
</feature>
<evidence type="ECO:0000256" key="2">
    <source>
        <dbReference type="ARBA" id="ARBA00023186"/>
    </source>
</evidence>
<dbReference type="Proteomes" id="UP000051952">
    <property type="component" value="Unassembled WGS sequence"/>
</dbReference>
<gene>
    <name evidence="6" type="ORF">BSAL_87380</name>
</gene>
<dbReference type="SUPFAM" id="SSF53098">
    <property type="entry name" value="Ribonuclease H-like"/>
    <property type="match status" value="1"/>
</dbReference>
<feature type="transmembrane region" description="Helical" evidence="4">
    <location>
        <begin position="1161"/>
        <end position="1181"/>
    </location>
</feature>
<dbReference type="GO" id="GO:0016887">
    <property type="term" value="F:ATP hydrolysis activity"/>
    <property type="evidence" value="ECO:0007669"/>
    <property type="project" value="InterPro"/>
</dbReference>
<keyword evidence="4" id="KW-0812">Transmembrane</keyword>
<keyword evidence="2" id="KW-0143">Chaperone</keyword>
<accession>A0A0S4JAQ1</accession>
<keyword evidence="7" id="KW-1185">Reference proteome</keyword>
<dbReference type="Pfam" id="PF00183">
    <property type="entry name" value="HSP90"/>
    <property type="match status" value="1"/>
</dbReference>
<feature type="domain" description="3'-5' exonuclease" evidence="5">
    <location>
        <begin position="398"/>
        <end position="556"/>
    </location>
</feature>
<dbReference type="Gene3D" id="3.30.420.10">
    <property type="entry name" value="Ribonuclease H-like superfamily/Ribonuclease H"/>
    <property type="match status" value="1"/>
</dbReference>
<evidence type="ECO:0000256" key="1">
    <source>
        <dbReference type="ARBA" id="ARBA00008239"/>
    </source>
</evidence>
<dbReference type="InterPro" id="IPR012337">
    <property type="entry name" value="RNaseH-like_sf"/>
</dbReference>
<dbReference type="VEuPathDB" id="TriTrypDB:BSAL_87380"/>
<dbReference type="GO" id="GO:0006139">
    <property type="term" value="P:nucleobase-containing compound metabolic process"/>
    <property type="evidence" value="ECO:0007669"/>
    <property type="project" value="InterPro"/>
</dbReference>
<comment type="similarity">
    <text evidence="1">Belongs to the heat shock protein 90 family.</text>
</comment>
<keyword evidence="4" id="KW-1133">Transmembrane helix</keyword>
<dbReference type="InterPro" id="IPR002562">
    <property type="entry name" value="3'-5'_exonuclease_dom"/>
</dbReference>
<dbReference type="PANTHER" id="PTHR11528">
    <property type="entry name" value="HEAT SHOCK PROTEIN 90 FAMILY MEMBER"/>
    <property type="match status" value="1"/>
</dbReference>
<sequence>MDNCEDLCPEWLCLLKGVVDSEVLHQNNELKVIKKDAVKKALLEGIAENKEDEQFDMDQVNRKKLLKLLCYSTQSSELTILKDCATRMKPGPKASFYIAGDSKEKLESSPFIEEAKCRSLEVLFMVVRIDEYVMQQMKDDMMPKRMMKINSKHGIELRRRKRREQHDDLNAVRNQLYRKDEPHLLAFMAQHRTKSCDLAIREANMELARVCCLIPRVSRWSAAAARIRLVRDVVEQNPGPLGPDTKKLLQIVAVLVMLMQCVDARCDLADINLRPSMLLLPRPHEVQRPTPIRNDDISVYAMSEYAPLNSTTLSRAVHLDPSDEYSTLSYAIAAVCLIVPVGMIIHGSRGEECYVSHAFDRCVGVGSRGVQICKISTREDWDRYGCEFFTRLVDSIDRHCPVVGLDTESVSGANNGKRRKKAGPPQNMAVLQIASTTMCIVFRTDRTMNPWIPEEIKDLLKDANFVKCGADIQNDIDILKNHSIGLVNHLDIATVAVLHGLLLFKEGNRPGLFVVSKEVLRVELKNKVGFDHSVWANEDLTCEAIEYAACDAIASVLVALYVHQYAEHPTASDPTTDDPAGSVRLPPPVYRYKNFCEWVENVRDPSDNLFKKKSCRSADAPKNTGSSACPPGANKHTVCDSPMESTLGSDAQLWCVRISSQASFDKYQCEWTQLKESKFIGMMASATKSEAGVSNVFAVSSKSKCFMFFEGFWPDSLIALVSDENHVNCCVEMESASKLVKNASSPTMSPVLCLDRVVNLSKKLTITRFVWKHLNIDLGGLSTKEESHIHLSLARKTAAVAILANKLFDNSGTSKTERDWAREEMRRQTLRENDADKCTLLDATTRALTIKDAAEADRIDTTSTTYERPTNRDQNANRTSNVDTSRRGNVRKLKLSIYPNYLWTWDFWTEAPYQPTIHRNVATSHFMRTSISVCISRGSPCESSETNSNDASWPIEMSSMSTCAVLMPNILVLGTCTQRITLSSYAVSMDLQLSHSTKNDTADDDCYILHITFSLSGVPHFAGAFSASMDGACSCWVGVFLCASTEILFIFTFSHASDDGFRYVERISDWISNILQSKEMAAVYLRCCFESVRYFFKATANTSLQHGFLYCFTLVQRFEMELAVTCEILPLFVSPHIYFMIRLDLRTQEGFGCLAIEFLSGFGFGFGVCFLCFVMNIVCALRCPSFLPPASQYSTWRQLFLILHFSAFMSRPDRLTGRFGWFDYFCLLGFLLGFT</sequence>
<keyword evidence="4" id="KW-0472">Membrane</keyword>
<dbReference type="Pfam" id="PF01612">
    <property type="entry name" value="DNA_pol_A_exo1"/>
    <property type="match status" value="1"/>
</dbReference>
<feature type="region of interest" description="Disordered" evidence="3">
    <location>
        <begin position="860"/>
        <end position="885"/>
    </location>
</feature>
<feature type="compositionally biased region" description="Polar residues" evidence="3">
    <location>
        <begin position="861"/>
        <end position="883"/>
    </location>
</feature>
<evidence type="ECO:0000313" key="6">
    <source>
        <dbReference type="EMBL" id="CUG83046.1"/>
    </source>
</evidence>
<dbReference type="AlphaFoldDB" id="A0A0S4JAQ1"/>
<dbReference type="InterPro" id="IPR020568">
    <property type="entry name" value="Ribosomal_Su5_D2-typ_SF"/>
</dbReference>